<dbReference type="InterPro" id="IPR007110">
    <property type="entry name" value="Ig-like_dom"/>
</dbReference>
<evidence type="ECO:0000256" key="3">
    <source>
        <dbReference type="ARBA" id="ARBA00022692"/>
    </source>
</evidence>
<comment type="similarity">
    <text evidence="2">Belongs to the MHC class II family.</text>
</comment>
<dbReference type="Pfam" id="PF07654">
    <property type="entry name" value="C1-set"/>
    <property type="match status" value="1"/>
</dbReference>
<dbReference type="Proteomes" id="UP001652741">
    <property type="component" value="Chromosome ssa02"/>
</dbReference>
<dbReference type="PROSITE" id="PS50835">
    <property type="entry name" value="IG_LIKE"/>
    <property type="match status" value="1"/>
</dbReference>
<dbReference type="InterPro" id="IPR050160">
    <property type="entry name" value="MHC/Immunoglobulin"/>
</dbReference>
<evidence type="ECO:0000313" key="15">
    <source>
        <dbReference type="RefSeq" id="XP_045569614.1"/>
    </source>
</evidence>
<dbReference type="PROSITE" id="PS00290">
    <property type="entry name" value="IG_MHC"/>
    <property type="match status" value="1"/>
</dbReference>
<keyword evidence="6" id="KW-1133">Transmembrane helix</keyword>
<evidence type="ECO:0000313" key="14">
    <source>
        <dbReference type="Proteomes" id="UP001652741"/>
    </source>
</evidence>
<evidence type="ECO:0000256" key="9">
    <source>
        <dbReference type="ARBA" id="ARBA00023157"/>
    </source>
</evidence>
<evidence type="ECO:0000256" key="11">
    <source>
        <dbReference type="ARBA" id="ARBA00023182"/>
    </source>
</evidence>
<proteinExistence type="inferred from homology"/>
<dbReference type="Gene3D" id="3.10.320.10">
    <property type="entry name" value="Class II Histocompatibility Antigen, M Beta Chain, Chain B, domain 1"/>
    <property type="match status" value="1"/>
</dbReference>
<dbReference type="GeneID" id="106584517"/>
<dbReference type="InterPro" id="IPR036179">
    <property type="entry name" value="Ig-like_dom_sf"/>
</dbReference>
<dbReference type="Pfam" id="PF00993">
    <property type="entry name" value="MHC_II_alpha"/>
    <property type="match status" value="1"/>
</dbReference>
<evidence type="ECO:0000256" key="8">
    <source>
        <dbReference type="ARBA" id="ARBA00023136"/>
    </source>
</evidence>
<protein>
    <submittedName>
        <fullName evidence="15">H-2 class II histocompatibility antigen, A-U alpha chain isoform X1</fullName>
    </submittedName>
</protein>
<evidence type="ECO:0000256" key="10">
    <source>
        <dbReference type="ARBA" id="ARBA00023180"/>
    </source>
</evidence>
<dbReference type="InterPro" id="IPR003597">
    <property type="entry name" value="Ig_C1-set"/>
</dbReference>
<keyword evidence="4" id="KW-0732">Signal</keyword>
<name>A0ABM3EEY8_SALSA</name>
<dbReference type="InterPro" id="IPR001003">
    <property type="entry name" value="MHC_II_a_N"/>
</dbReference>
<dbReference type="InterPro" id="IPR014745">
    <property type="entry name" value="MHC_II_a/b_N"/>
</dbReference>
<keyword evidence="7" id="KW-1064">Adaptive immunity</keyword>
<keyword evidence="3" id="KW-0812">Transmembrane</keyword>
<evidence type="ECO:0000256" key="7">
    <source>
        <dbReference type="ARBA" id="ARBA00023130"/>
    </source>
</evidence>
<dbReference type="PANTHER" id="PTHR19944:SF86">
    <property type="entry name" value="HLA CLASS II HISTOCOMPATIBILITY ANTIGEN, DR ALPHA CHAIN"/>
    <property type="match status" value="1"/>
</dbReference>
<dbReference type="SUPFAM" id="SSF48726">
    <property type="entry name" value="Immunoglobulin"/>
    <property type="match status" value="1"/>
</dbReference>
<evidence type="ECO:0000256" key="2">
    <source>
        <dbReference type="ARBA" id="ARBA00007394"/>
    </source>
</evidence>
<keyword evidence="8" id="KW-0472">Membrane</keyword>
<reference evidence="15" key="1">
    <citation type="submission" date="2025-08" db="UniProtKB">
        <authorList>
            <consortium name="RefSeq"/>
        </authorList>
    </citation>
    <scope>IDENTIFICATION</scope>
</reference>
<dbReference type="SMART" id="SM00407">
    <property type="entry name" value="IGc1"/>
    <property type="match status" value="1"/>
</dbReference>
<keyword evidence="12" id="KW-0393">Immunoglobulin domain</keyword>
<dbReference type="RefSeq" id="XP_045569614.1">
    <property type="nucleotide sequence ID" value="XM_045713658.1"/>
</dbReference>
<dbReference type="Gene3D" id="2.60.40.10">
    <property type="entry name" value="Immunoglobulins"/>
    <property type="match status" value="1"/>
</dbReference>
<evidence type="ECO:0000256" key="5">
    <source>
        <dbReference type="ARBA" id="ARBA00022859"/>
    </source>
</evidence>
<gene>
    <name evidence="15" type="primary">LOC106584517</name>
</gene>
<sequence length="284" mass="32535">MQTAALYQFPLLLKQHFTEKPNQINYIAFNISCTFWQSMVLDSQMCHFPSQLLLLNTGKHLLRFLTFCQKNVPSDEEYDVEFDGDELFYVDPITYQVERRLSEFAQQWTPDPGLPHEVYVSLGTCQYNIPRCIVGEKSPPEAIEVPTSHIYSQREVELGVPNTLICRVSDFHPTPVDVTWTRNEQPVAERTIIQTQYYSNEDFSFRIFSYLSITPQEGDIYSCSVGHVSLQEPLTRIWEVEVHTDHQTVETAVCVGGVTLGVVGVATGVWFIKKAKRSGWALRT</sequence>
<feature type="domain" description="Ig-like" evidence="13">
    <location>
        <begin position="140"/>
        <end position="235"/>
    </location>
</feature>
<evidence type="ECO:0000256" key="4">
    <source>
        <dbReference type="ARBA" id="ARBA00022729"/>
    </source>
</evidence>
<keyword evidence="5" id="KW-0391">Immunity</keyword>
<accession>A0ABM3EEY8</accession>
<dbReference type="InterPro" id="IPR003006">
    <property type="entry name" value="Ig/MHC_CS"/>
</dbReference>
<comment type="subcellular location">
    <subcellularLocation>
        <location evidence="1">Membrane</location>
        <topology evidence="1">Single-pass type I membrane protein</topology>
    </subcellularLocation>
</comment>
<keyword evidence="9" id="KW-1015">Disulfide bond</keyword>
<evidence type="ECO:0000259" key="13">
    <source>
        <dbReference type="PROSITE" id="PS50835"/>
    </source>
</evidence>
<keyword evidence="14" id="KW-1185">Reference proteome</keyword>
<dbReference type="InterPro" id="IPR011162">
    <property type="entry name" value="MHC_I/II-like_Ag-recog"/>
</dbReference>
<dbReference type="InterPro" id="IPR013783">
    <property type="entry name" value="Ig-like_fold"/>
</dbReference>
<evidence type="ECO:0000256" key="12">
    <source>
        <dbReference type="ARBA" id="ARBA00023319"/>
    </source>
</evidence>
<organism evidence="14 15">
    <name type="scientific">Salmo salar</name>
    <name type="common">Atlantic salmon</name>
    <dbReference type="NCBI Taxonomy" id="8030"/>
    <lineage>
        <taxon>Eukaryota</taxon>
        <taxon>Metazoa</taxon>
        <taxon>Chordata</taxon>
        <taxon>Craniata</taxon>
        <taxon>Vertebrata</taxon>
        <taxon>Euteleostomi</taxon>
        <taxon>Actinopterygii</taxon>
        <taxon>Neopterygii</taxon>
        <taxon>Teleostei</taxon>
        <taxon>Protacanthopterygii</taxon>
        <taxon>Salmoniformes</taxon>
        <taxon>Salmonidae</taxon>
        <taxon>Salmoninae</taxon>
        <taxon>Salmo</taxon>
    </lineage>
</organism>
<evidence type="ECO:0000256" key="6">
    <source>
        <dbReference type="ARBA" id="ARBA00022989"/>
    </source>
</evidence>
<evidence type="ECO:0000256" key="1">
    <source>
        <dbReference type="ARBA" id="ARBA00004479"/>
    </source>
</evidence>
<keyword evidence="10" id="KW-0325">Glycoprotein</keyword>
<keyword evidence="11" id="KW-0491">MHC II</keyword>
<dbReference type="SUPFAM" id="SSF54452">
    <property type="entry name" value="MHC antigen-recognition domain"/>
    <property type="match status" value="1"/>
</dbReference>
<dbReference type="PANTHER" id="PTHR19944">
    <property type="entry name" value="MHC CLASS II-RELATED"/>
    <property type="match status" value="1"/>
</dbReference>